<evidence type="ECO:0000313" key="1">
    <source>
        <dbReference type="EMBL" id="CEK78500.1"/>
    </source>
</evidence>
<name>A0A0B7AF23_9EUPU</name>
<gene>
    <name evidence="1" type="primary">ORF110510</name>
    <name evidence="2" type="synonym">ORF110511</name>
</gene>
<accession>A0A0B7AF23</accession>
<organism evidence="1">
    <name type="scientific">Arion vulgaris</name>
    <dbReference type="NCBI Taxonomy" id="1028688"/>
    <lineage>
        <taxon>Eukaryota</taxon>
        <taxon>Metazoa</taxon>
        <taxon>Spiralia</taxon>
        <taxon>Lophotrochozoa</taxon>
        <taxon>Mollusca</taxon>
        <taxon>Gastropoda</taxon>
        <taxon>Heterobranchia</taxon>
        <taxon>Euthyneura</taxon>
        <taxon>Panpulmonata</taxon>
        <taxon>Eupulmonata</taxon>
        <taxon>Stylommatophora</taxon>
        <taxon>Helicina</taxon>
        <taxon>Arionoidea</taxon>
        <taxon>Arionidae</taxon>
        <taxon>Arion</taxon>
    </lineage>
</organism>
<protein>
    <submittedName>
        <fullName evidence="1">Uncharacterized protein</fullName>
    </submittedName>
</protein>
<reference evidence="1" key="1">
    <citation type="submission" date="2014-12" db="EMBL/GenBank/DDBJ databases">
        <title>Insight into the proteome of Arion vulgaris.</title>
        <authorList>
            <person name="Aradska J."/>
            <person name="Bulat T."/>
            <person name="Smidak R."/>
            <person name="Sarate P."/>
            <person name="Gangsoo J."/>
            <person name="Sialana F."/>
            <person name="Bilban M."/>
            <person name="Lubec G."/>
        </authorList>
    </citation>
    <scope>NUCLEOTIDE SEQUENCE</scope>
    <source>
        <tissue evidence="1">Skin</tissue>
    </source>
</reference>
<feature type="non-terminal residue" evidence="1">
    <location>
        <position position="63"/>
    </location>
</feature>
<dbReference type="EMBL" id="HACG01031635">
    <property type="protein sequence ID" value="CEK78500.1"/>
    <property type="molecule type" value="Transcribed_RNA"/>
</dbReference>
<dbReference type="AlphaFoldDB" id="A0A0B7AF23"/>
<evidence type="ECO:0000313" key="2">
    <source>
        <dbReference type="EMBL" id="CEK78501.1"/>
    </source>
</evidence>
<dbReference type="EMBL" id="HACG01031636">
    <property type="protein sequence ID" value="CEK78501.1"/>
    <property type="molecule type" value="Transcribed_RNA"/>
</dbReference>
<sequence>MEAMLENCEHTQNIGETMCIKQELDCETSRDVKIKLLFMKDRMKLEQGYTNYTANHRTIFPSS</sequence>
<proteinExistence type="predicted"/>